<proteinExistence type="predicted"/>
<gene>
    <name evidence="1" type="ORF">GCM10008013_29330</name>
</gene>
<organism evidence="1 2">
    <name type="scientific">Paenibacillus segetis</name>
    <dbReference type="NCBI Taxonomy" id="1325360"/>
    <lineage>
        <taxon>Bacteria</taxon>
        <taxon>Bacillati</taxon>
        <taxon>Bacillota</taxon>
        <taxon>Bacilli</taxon>
        <taxon>Bacillales</taxon>
        <taxon>Paenibacillaceae</taxon>
        <taxon>Paenibacillus</taxon>
    </lineage>
</organism>
<reference evidence="2" key="1">
    <citation type="journal article" date="2019" name="Int. J. Syst. Evol. Microbiol.">
        <title>The Global Catalogue of Microorganisms (GCM) 10K type strain sequencing project: providing services to taxonomists for standard genome sequencing and annotation.</title>
        <authorList>
            <consortium name="The Broad Institute Genomics Platform"/>
            <consortium name="The Broad Institute Genome Sequencing Center for Infectious Disease"/>
            <person name="Wu L."/>
            <person name="Ma J."/>
        </authorList>
    </citation>
    <scope>NUCLEOTIDE SEQUENCE [LARGE SCALE GENOMIC DNA]</scope>
    <source>
        <strain evidence="2">CGMCC 1.12769</strain>
    </source>
</reference>
<comment type="caution">
    <text evidence="1">The sequence shown here is derived from an EMBL/GenBank/DDBJ whole genome shotgun (WGS) entry which is preliminary data.</text>
</comment>
<dbReference type="Proteomes" id="UP000659344">
    <property type="component" value="Unassembled WGS sequence"/>
</dbReference>
<evidence type="ECO:0000313" key="2">
    <source>
        <dbReference type="Proteomes" id="UP000659344"/>
    </source>
</evidence>
<name>A0ABQ1YKR0_9BACL</name>
<dbReference type="EMBL" id="BMFT01000001">
    <property type="protein sequence ID" value="GGH27734.1"/>
    <property type="molecule type" value="Genomic_DNA"/>
</dbReference>
<accession>A0ABQ1YKR0</accession>
<keyword evidence="2" id="KW-1185">Reference proteome</keyword>
<evidence type="ECO:0000313" key="1">
    <source>
        <dbReference type="EMBL" id="GGH27734.1"/>
    </source>
</evidence>
<protein>
    <submittedName>
        <fullName evidence="1">Uncharacterized protein</fullName>
    </submittedName>
</protein>
<sequence length="259" mass="30673">MLYENISLFNHKIIMNEMVTESEEERLVESILSNCENQVGELAIWNKKHKFMYPHFLLPSYEESNLERSKKLRLITGELPKTFLLSHNAYELEALRILAIRKHENAKINELLEATTRRLENTCFGHFCSEGECLWLSLVVVRFWNTFKPYDLEKINNMLLKIIDHITNTTKRAVPSFYLWLTLSELADNSEYALEFIKKNSRYLVNQFQKGWIVNPKNADRYNPLRKHIIKNTLIKTSMYQYMKDAEVHISNDGRCYGK</sequence>